<organism evidence="2 3">
    <name type="scientific">Gryllus longicercus</name>
    <dbReference type="NCBI Taxonomy" id="2509291"/>
    <lineage>
        <taxon>Eukaryota</taxon>
        <taxon>Metazoa</taxon>
        <taxon>Ecdysozoa</taxon>
        <taxon>Arthropoda</taxon>
        <taxon>Hexapoda</taxon>
        <taxon>Insecta</taxon>
        <taxon>Pterygota</taxon>
        <taxon>Neoptera</taxon>
        <taxon>Polyneoptera</taxon>
        <taxon>Orthoptera</taxon>
        <taxon>Ensifera</taxon>
        <taxon>Gryllidea</taxon>
        <taxon>Grylloidea</taxon>
        <taxon>Gryllidae</taxon>
        <taxon>Gryllinae</taxon>
        <taxon>Gryllus</taxon>
    </lineage>
</organism>
<dbReference type="EMBL" id="JAZDUA010000002">
    <property type="protein sequence ID" value="KAK7874405.1"/>
    <property type="molecule type" value="Genomic_DNA"/>
</dbReference>
<protein>
    <submittedName>
        <fullName evidence="2">Uncharacterized protein</fullName>
    </submittedName>
</protein>
<evidence type="ECO:0000313" key="3">
    <source>
        <dbReference type="Proteomes" id="UP001378592"/>
    </source>
</evidence>
<feature type="compositionally biased region" description="Low complexity" evidence="1">
    <location>
        <begin position="181"/>
        <end position="198"/>
    </location>
</feature>
<evidence type="ECO:0000256" key="1">
    <source>
        <dbReference type="SAM" id="MobiDB-lite"/>
    </source>
</evidence>
<feature type="compositionally biased region" description="Low complexity" evidence="1">
    <location>
        <begin position="136"/>
        <end position="155"/>
    </location>
</feature>
<feature type="region of interest" description="Disordered" evidence="1">
    <location>
        <begin position="136"/>
        <end position="215"/>
    </location>
</feature>
<dbReference type="Proteomes" id="UP001378592">
    <property type="component" value="Unassembled WGS sequence"/>
</dbReference>
<comment type="caution">
    <text evidence="2">The sequence shown here is derived from an EMBL/GenBank/DDBJ whole genome shotgun (WGS) entry which is preliminary data.</text>
</comment>
<keyword evidence="3" id="KW-1185">Reference proteome</keyword>
<accession>A0AAN9VZG0</accession>
<proteinExistence type="predicted"/>
<gene>
    <name evidence="2" type="ORF">R5R35_001501</name>
</gene>
<sequence>MCWRLQAILPQNPSHLRRPLSRCATGAAAASASGAECYVCGPQGGLMALEPQAAATSAELSPSCQGFSEDDARFRRRCEPFFGCMQEQDGKGRVARSCSNADNAGNNCYRLNNINYCFCEQPRCNAWLSNGPASAAAVSAPAPAPAPASASAAGASPPPDDEDSSIEHSGAGPAPPPTPRRPASSAATPPAGAAAATPGAPPPPHAAAPAAAATRPPLLVLTAGLALLLTRH</sequence>
<reference evidence="2 3" key="1">
    <citation type="submission" date="2024-03" db="EMBL/GenBank/DDBJ databases">
        <title>The genome assembly and annotation of the cricket Gryllus longicercus Weissman &amp; Gray.</title>
        <authorList>
            <person name="Szrajer S."/>
            <person name="Gray D."/>
            <person name="Ylla G."/>
        </authorList>
    </citation>
    <scope>NUCLEOTIDE SEQUENCE [LARGE SCALE GENOMIC DNA]</scope>
    <source>
        <strain evidence="2">DAG 2021-001</strain>
        <tissue evidence="2">Whole body minus gut</tissue>
    </source>
</reference>
<evidence type="ECO:0000313" key="2">
    <source>
        <dbReference type="EMBL" id="KAK7874405.1"/>
    </source>
</evidence>
<dbReference type="AlphaFoldDB" id="A0AAN9VZG0"/>
<name>A0AAN9VZG0_9ORTH</name>